<dbReference type="GO" id="GO:0006289">
    <property type="term" value="P:nucleotide-excision repair"/>
    <property type="evidence" value="ECO:0007669"/>
    <property type="project" value="InterPro"/>
</dbReference>
<dbReference type="InterPro" id="IPR006054">
    <property type="entry name" value="DnaQ"/>
</dbReference>
<proteinExistence type="predicted"/>
<evidence type="ECO:0000313" key="5">
    <source>
        <dbReference type="Proteomes" id="UP000712080"/>
    </source>
</evidence>
<dbReference type="InterPro" id="IPR047296">
    <property type="entry name" value="GIY-YIG_UvrC_Cho"/>
</dbReference>
<dbReference type="InterPro" id="IPR035901">
    <property type="entry name" value="GIY-YIG_endonuc_sf"/>
</dbReference>
<dbReference type="NCBIfam" id="TIGR00573">
    <property type="entry name" value="dnaq"/>
    <property type="match status" value="1"/>
</dbReference>
<accession>A0A972FPQ5</accession>
<dbReference type="GO" id="GO:0045004">
    <property type="term" value="P:DNA replication proofreading"/>
    <property type="evidence" value="ECO:0007669"/>
    <property type="project" value="TreeGrafter"/>
</dbReference>
<dbReference type="PANTHER" id="PTHR30231:SF41">
    <property type="entry name" value="DNA POLYMERASE III SUBUNIT EPSILON"/>
    <property type="match status" value="1"/>
</dbReference>
<organism evidence="4 5">
    <name type="scientific">Flavobacterium silvaticum</name>
    <dbReference type="NCBI Taxonomy" id="1852020"/>
    <lineage>
        <taxon>Bacteria</taxon>
        <taxon>Pseudomonadati</taxon>
        <taxon>Bacteroidota</taxon>
        <taxon>Flavobacteriia</taxon>
        <taxon>Flavobacteriales</taxon>
        <taxon>Flavobacteriaceae</taxon>
        <taxon>Flavobacterium</taxon>
    </lineage>
</organism>
<reference evidence="4" key="1">
    <citation type="submission" date="2020-02" db="EMBL/GenBank/DDBJ databases">
        <title>Flavobacterium sp. genome.</title>
        <authorList>
            <person name="Jung H.S."/>
            <person name="Baek J.H."/>
            <person name="Jeon C.O."/>
        </authorList>
    </citation>
    <scope>NUCLEOTIDE SEQUENCE</scope>
    <source>
        <strain evidence="4">SE-s28</strain>
    </source>
</reference>
<evidence type="ECO:0000313" key="4">
    <source>
        <dbReference type="EMBL" id="NMH29110.1"/>
    </source>
</evidence>
<feature type="domain" description="GIY-YIG" evidence="3">
    <location>
        <begin position="195"/>
        <end position="271"/>
    </location>
</feature>
<dbReference type="Gene3D" id="3.30.420.10">
    <property type="entry name" value="Ribonuclease H-like superfamily/Ribonuclease H"/>
    <property type="match status" value="1"/>
</dbReference>
<gene>
    <name evidence="4" type="ORF">G6047_13795</name>
</gene>
<dbReference type="PROSITE" id="PS50164">
    <property type="entry name" value="GIY_YIG"/>
    <property type="match status" value="1"/>
</dbReference>
<dbReference type="SMART" id="SM00479">
    <property type="entry name" value="EXOIII"/>
    <property type="match status" value="1"/>
</dbReference>
<dbReference type="SUPFAM" id="SSF82771">
    <property type="entry name" value="GIY-YIG endonuclease"/>
    <property type="match status" value="1"/>
</dbReference>
<dbReference type="CDD" id="cd06127">
    <property type="entry name" value="DEDDh"/>
    <property type="match status" value="1"/>
</dbReference>
<dbReference type="InterPro" id="IPR000305">
    <property type="entry name" value="GIY-YIG_endonuc"/>
</dbReference>
<dbReference type="SUPFAM" id="SSF53098">
    <property type="entry name" value="Ribonuclease H-like"/>
    <property type="match status" value="1"/>
</dbReference>
<dbReference type="GO" id="GO:0003677">
    <property type="term" value="F:DNA binding"/>
    <property type="evidence" value="ECO:0007669"/>
    <property type="project" value="InterPro"/>
</dbReference>
<dbReference type="Proteomes" id="UP000712080">
    <property type="component" value="Unassembled WGS sequence"/>
</dbReference>
<comment type="caution">
    <text evidence="4">The sequence shown here is derived from an EMBL/GenBank/DDBJ whole genome shotgun (WGS) entry which is preliminary data.</text>
</comment>
<comment type="subunit">
    <text evidence="2">DNA polymerase III contains a core (composed of alpha, epsilon and theta chains) that associates with a tau subunit. This core dimerizes to form the POLIII' complex. PolIII' associates with the gamma complex (composed of gamma, delta, delta', psi and chi chains) and with the beta chain to form the complete DNA polymerase III complex.</text>
</comment>
<name>A0A972FPQ5_9FLAO</name>
<dbReference type="AlphaFoldDB" id="A0A972FPQ5"/>
<dbReference type="InterPro" id="IPR036397">
    <property type="entry name" value="RNaseH_sf"/>
</dbReference>
<dbReference type="RefSeq" id="WP_169528199.1">
    <property type="nucleotide sequence ID" value="NZ_JAAMPU010000107.1"/>
</dbReference>
<dbReference type="CDD" id="cd10434">
    <property type="entry name" value="GIY-YIG_UvrC_Cho"/>
    <property type="match status" value="1"/>
</dbReference>
<evidence type="ECO:0000259" key="3">
    <source>
        <dbReference type="PROSITE" id="PS50164"/>
    </source>
</evidence>
<dbReference type="Pfam" id="PF00929">
    <property type="entry name" value="RNase_T"/>
    <property type="match status" value="1"/>
</dbReference>
<dbReference type="InterPro" id="IPR013520">
    <property type="entry name" value="Ribonucl_H"/>
</dbReference>
<evidence type="ECO:0000256" key="2">
    <source>
        <dbReference type="ARBA" id="ARBA00026073"/>
    </source>
</evidence>
<dbReference type="GO" id="GO:0003887">
    <property type="term" value="F:DNA-directed DNA polymerase activity"/>
    <property type="evidence" value="ECO:0007669"/>
    <property type="project" value="InterPro"/>
</dbReference>
<dbReference type="FunFam" id="3.30.420.10:FF:000045">
    <property type="entry name" value="3'-5' exonuclease DinG"/>
    <property type="match status" value="1"/>
</dbReference>
<dbReference type="GO" id="GO:0005829">
    <property type="term" value="C:cytosol"/>
    <property type="evidence" value="ECO:0007669"/>
    <property type="project" value="TreeGrafter"/>
</dbReference>
<dbReference type="InterPro" id="IPR012337">
    <property type="entry name" value="RNaseH-like_sf"/>
</dbReference>
<protein>
    <submittedName>
        <fullName evidence="4">GIY-YIG nuclease family protein</fullName>
    </submittedName>
</protein>
<dbReference type="GO" id="GO:0008408">
    <property type="term" value="F:3'-5' exonuclease activity"/>
    <property type="evidence" value="ECO:0007669"/>
    <property type="project" value="TreeGrafter"/>
</dbReference>
<dbReference type="PANTHER" id="PTHR30231">
    <property type="entry name" value="DNA POLYMERASE III SUBUNIT EPSILON"/>
    <property type="match status" value="1"/>
</dbReference>
<keyword evidence="5" id="KW-1185">Reference proteome</keyword>
<dbReference type="EMBL" id="JAAMPU010000107">
    <property type="protein sequence ID" value="NMH29110.1"/>
    <property type="molecule type" value="Genomic_DNA"/>
</dbReference>
<dbReference type="SMART" id="SM00465">
    <property type="entry name" value="GIYc"/>
    <property type="match status" value="1"/>
</dbReference>
<dbReference type="Pfam" id="PF01541">
    <property type="entry name" value="GIY-YIG"/>
    <property type="match status" value="1"/>
</dbReference>
<sequence>MYAILDIETTGGAFNEEGITEIAIYRFDGHEVTDQFISLVNPEIPIQPFVVKLTGISNAMLQSAPKFYEVAKRILEITDGCIIVAHNSSFDYRVIRTEFRRLGFDWQAQTLDTVELAQRLIPDMPSYSLGKLARSLGIPVADRHRANGDAMATVKLFKMLLEKDVEKEIVKTFIKTEVEKGMVPRLMDLLDKVPSRTGIYYLHKEDGTIIYIGKSRNMRKRVNQHFTGTTAKCKKIQLETYEVTFEETGSELVALLKESQEVKVHRPKYNRSQKKTQFQWAMYSHLDKSGYLRLSVEKFDRSKKEITAFNSIVEAKSAMHRITQRYELCPKLTGIDDSKENCHSYTLKTCDGACVGMVSAADYNVRVNGFIADYTFTDENMIILDRGRNVSERSAVLIENGVYKGYAFFDLNYQVRNADVLHKILVGMEHNRDTTAIIRMHLRKNRNLKTIRF</sequence>
<evidence type="ECO:0000256" key="1">
    <source>
        <dbReference type="ARBA" id="ARBA00025483"/>
    </source>
</evidence>
<comment type="function">
    <text evidence="1">DNA polymerase III is a complex, multichain enzyme responsible for most of the replicative synthesis in bacteria. The epsilon subunit contain the editing function and is a proofreading 3'-5' exonuclease.</text>
</comment>
<dbReference type="Gene3D" id="3.40.1440.10">
    <property type="entry name" value="GIY-YIG endonuclease"/>
    <property type="match status" value="1"/>
</dbReference>